<protein>
    <submittedName>
        <fullName evidence="2">Transporter substrate-binding domain-containing protein</fullName>
    </submittedName>
</protein>
<evidence type="ECO:0000313" key="3">
    <source>
        <dbReference type="Proteomes" id="UP000444316"/>
    </source>
</evidence>
<dbReference type="Gene3D" id="3.40.190.10">
    <property type="entry name" value="Periplasmic binding protein-like II"/>
    <property type="match status" value="2"/>
</dbReference>
<dbReference type="AlphaFoldDB" id="A0A845I4W4"/>
<dbReference type="EMBL" id="WWCL01000003">
    <property type="protein sequence ID" value="MYN46048.1"/>
    <property type="molecule type" value="Genomic_DNA"/>
</dbReference>
<sequence length="243" mass="26772">MQRRLPSLLLALFAALSLQAVQAAPGELVMLAPLDQTMPVVRFQNGVLAGGIVKDLGDALAQRLGRRAVYLSVDVYGVTPALTSGKADAMCYVSPSWIDGDYDWSVPMLPDAEMVVAQANAPHLNSLKDLRDQPTGTVAGYRYPRIEQVLGRRFARVDAPNMQANLQNMLTAKTAYTMASENILNYMQRMHPQLKLRAELVFFSYKAQCAFSRKASLPFAEASRAIDGLLHDGVVDQILARYR</sequence>
<accession>A0A845I4W4</accession>
<keyword evidence="1" id="KW-0732">Signal</keyword>
<comment type="caution">
    <text evidence="2">The sequence shown here is derived from an EMBL/GenBank/DDBJ whole genome shotgun (WGS) entry which is preliminary data.</text>
</comment>
<dbReference type="Proteomes" id="UP000444316">
    <property type="component" value="Unassembled WGS sequence"/>
</dbReference>
<name>A0A845I4W4_9BURK</name>
<keyword evidence="3" id="KW-1185">Reference proteome</keyword>
<gene>
    <name evidence="2" type="ORF">GTP23_13415</name>
</gene>
<dbReference type="RefSeq" id="WP_161035650.1">
    <property type="nucleotide sequence ID" value="NZ_WWCL01000003.1"/>
</dbReference>
<dbReference type="PANTHER" id="PTHR35936">
    <property type="entry name" value="MEMBRANE-BOUND LYTIC MUREIN TRANSGLYCOSYLASE F"/>
    <property type="match status" value="1"/>
</dbReference>
<reference evidence="2" key="1">
    <citation type="submission" date="2019-12" db="EMBL/GenBank/DDBJ databases">
        <title>Novel species isolated from a subtropical stream in China.</title>
        <authorList>
            <person name="Lu H."/>
        </authorList>
    </citation>
    <scope>NUCLEOTIDE SEQUENCE [LARGE SCALE GENOMIC DNA]</scope>
    <source>
        <strain evidence="2">FT93W</strain>
    </source>
</reference>
<dbReference type="PANTHER" id="PTHR35936:SF6">
    <property type="entry name" value="AMINO ACID ABC TRANSPORTER SUBSTRATE-BINDING PAAT FAMILY PROTEIN"/>
    <property type="match status" value="1"/>
</dbReference>
<feature type="signal peptide" evidence="1">
    <location>
        <begin position="1"/>
        <end position="23"/>
    </location>
</feature>
<proteinExistence type="predicted"/>
<feature type="chain" id="PRO_5032373923" evidence="1">
    <location>
        <begin position="24"/>
        <end position="243"/>
    </location>
</feature>
<evidence type="ECO:0000313" key="2">
    <source>
        <dbReference type="EMBL" id="MYN46048.1"/>
    </source>
</evidence>
<dbReference type="SUPFAM" id="SSF53850">
    <property type="entry name" value="Periplasmic binding protein-like II"/>
    <property type="match status" value="1"/>
</dbReference>
<evidence type="ECO:0000256" key="1">
    <source>
        <dbReference type="SAM" id="SignalP"/>
    </source>
</evidence>
<organism evidence="2 3">
    <name type="scientific">Duganella fentianensis</name>
    <dbReference type="NCBI Taxonomy" id="2692177"/>
    <lineage>
        <taxon>Bacteria</taxon>
        <taxon>Pseudomonadati</taxon>
        <taxon>Pseudomonadota</taxon>
        <taxon>Betaproteobacteria</taxon>
        <taxon>Burkholderiales</taxon>
        <taxon>Oxalobacteraceae</taxon>
        <taxon>Telluria group</taxon>
        <taxon>Duganella</taxon>
    </lineage>
</organism>